<feature type="coiled-coil region" evidence="1">
    <location>
        <begin position="69"/>
        <end position="114"/>
    </location>
</feature>
<protein>
    <submittedName>
        <fullName evidence="3">Uncharacterized protein</fullName>
    </submittedName>
</protein>
<name>A0A9Q0Y574_9SAUR</name>
<proteinExistence type="predicted"/>
<organism evidence="3 4">
    <name type="scientific">Phrynocephalus forsythii</name>
    <dbReference type="NCBI Taxonomy" id="171643"/>
    <lineage>
        <taxon>Eukaryota</taxon>
        <taxon>Metazoa</taxon>
        <taxon>Chordata</taxon>
        <taxon>Craniata</taxon>
        <taxon>Vertebrata</taxon>
        <taxon>Euteleostomi</taxon>
        <taxon>Lepidosauria</taxon>
        <taxon>Squamata</taxon>
        <taxon>Bifurcata</taxon>
        <taxon>Unidentata</taxon>
        <taxon>Episquamata</taxon>
        <taxon>Toxicofera</taxon>
        <taxon>Iguania</taxon>
        <taxon>Acrodonta</taxon>
        <taxon>Agamidae</taxon>
        <taxon>Agaminae</taxon>
        <taxon>Phrynocephalus</taxon>
    </lineage>
</organism>
<comment type="caution">
    <text evidence="3">The sequence shown here is derived from an EMBL/GenBank/DDBJ whole genome shotgun (WGS) entry which is preliminary data.</text>
</comment>
<evidence type="ECO:0000256" key="2">
    <source>
        <dbReference type="SAM" id="MobiDB-lite"/>
    </source>
</evidence>
<reference evidence="3" key="1">
    <citation type="journal article" date="2023" name="DNA Res.">
        <title>Chromosome-level genome assembly of Phrynocephalus forsythii using third-generation DNA sequencing and Hi-C analysis.</title>
        <authorList>
            <person name="Qi Y."/>
            <person name="Zhao W."/>
            <person name="Zhao Y."/>
            <person name="Niu C."/>
            <person name="Cao S."/>
            <person name="Zhang Y."/>
        </authorList>
    </citation>
    <scope>NUCLEOTIDE SEQUENCE</scope>
    <source>
        <tissue evidence="3">Muscle</tissue>
    </source>
</reference>
<evidence type="ECO:0000256" key="1">
    <source>
        <dbReference type="SAM" id="Coils"/>
    </source>
</evidence>
<dbReference type="OrthoDB" id="9909646at2759"/>
<dbReference type="Proteomes" id="UP001142489">
    <property type="component" value="Unassembled WGS sequence"/>
</dbReference>
<evidence type="ECO:0000313" key="4">
    <source>
        <dbReference type="Proteomes" id="UP001142489"/>
    </source>
</evidence>
<dbReference type="PANTHER" id="PTHR11505">
    <property type="entry name" value="L1 TRANSPOSABLE ELEMENT-RELATED"/>
    <property type="match status" value="1"/>
</dbReference>
<dbReference type="InterPro" id="IPR004244">
    <property type="entry name" value="Transposase_22"/>
</dbReference>
<sequence length="272" mass="32405">MSRGRSKEKDIQQAWRRELSRDRPSDKTAACLVCLEKVEMATKNQENLEYKEAISQIQKTLMGAIGELKGIIQKNEQKLEQQISDLKEDNKSLKELVTNQMKEMDIKVNRVREQARMNTKRIYEQEKKTKKLDKKTVYLEDHSRWQNLRLRGIPENLSEGKELTEIILQWVQKVLPEIQWTRFDLERCHRVGRRNLKGPPRDVLIRFFNVRKKQELMNVLRLKPELLKIQDAAIQAFNDLSEQTIAWRREMKLITTILRDKSIKYSWGTQFL</sequence>
<keyword evidence="1" id="KW-0175">Coiled coil</keyword>
<accession>A0A9Q0Y574</accession>
<feature type="region of interest" description="Disordered" evidence="2">
    <location>
        <begin position="1"/>
        <end position="21"/>
    </location>
</feature>
<gene>
    <name evidence="3" type="ORF">JRQ81_005629</name>
</gene>
<dbReference type="AlphaFoldDB" id="A0A9Q0Y574"/>
<dbReference type="Gene3D" id="3.30.70.1820">
    <property type="entry name" value="L1 transposable element, RRM domain"/>
    <property type="match status" value="1"/>
</dbReference>
<evidence type="ECO:0000313" key="3">
    <source>
        <dbReference type="EMBL" id="KAJ7341481.1"/>
    </source>
</evidence>
<keyword evidence="4" id="KW-1185">Reference proteome</keyword>
<dbReference type="EMBL" id="JAPFRF010000002">
    <property type="protein sequence ID" value="KAJ7341481.1"/>
    <property type="molecule type" value="Genomic_DNA"/>
</dbReference>